<dbReference type="Gene3D" id="3.10.250.10">
    <property type="entry name" value="SRCR-like domain"/>
    <property type="match status" value="1"/>
</dbReference>
<dbReference type="GO" id="GO:0043025">
    <property type="term" value="C:neuronal cell body"/>
    <property type="evidence" value="ECO:0007669"/>
    <property type="project" value="TreeGrafter"/>
</dbReference>
<evidence type="ECO:0000256" key="7">
    <source>
        <dbReference type="ARBA" id="ARBA00023157"/>
    </source>
</evidence>
<dbReference type="SUPFAM" id="SSF56112">
    <property type="entry name" value="Protein kinase-like (PK-like)"/>
    <property type="match status" value="1"/>
</dbReference>
<keyword evidence="7 10" id="KW-1015">Disulfide bond</keyword>
<evidence type="ECO:0000256" key="3">
    <source>
        <dbReference type="ARBA" id="ARBA00022729"/>
    </source>
</evidence>
<evidence type="ECO:0000256" key="12">
    <source>
        <dbReference type="SAM" id="Phobius"/>
    </source>
</evidence>
<dbReference type="InterPro" id="IPR013098">
    <property type="entry name" value="Ig_I-set"/>
</dbReference>
<dbReference type="EMBL" id="MU825459">
    <property type="protein sequence ID" value="KAJ7388610.1"/>
    <property type="molecule type" value="Genomic_DNA"/>
</dbReference>
<evidence type="ECO:0000313" key="17">
    <source>
        <dbReference type="Proteomes" id="UP001163046"/>
    </source>
</evidence>
<dbReference type="GO" id="GO:0008046">
    <property type="term" value="F:axon guidance receptor activity"/>
    <property type="evidence" value="ECO:0007669"/>
    <property type="project" value="TreeGrafter"/>
</dbReference>
<evidence type="ECO:0000256" key="4">
    <source>
        <dbReference type="ARBA" id="ARBA00022737"/>
    </source>
</evidence>
<feature type="transmembrane region" description="Helical" evidence="12">
    <location>
        <begin position="709"/>
        <end position="729"/>
    </location>
</feature>
<feature type="domain" description="Ig-like" evidence="15">
    <location>
        <begin position="434"/>
        <end position="514"/>
    </location>
</feature>
<dbReference type="PROSITE" id="PS50011">
    <property type="entry name" value="PROTEIN_KINASE_DOM"/>
    <property type="match status" value="1"/>
</dbReference>
<dbReference type="CDD" id="cd00096">
    <property type="entry name" value="Ig"/>
    <property type="match status" value="3"/>
</dbReference>
<dbReference type="SUPFAM" id="SSF48726">
    <property type="entry name" value="Immunoglobulin"/>
    <property type="match status" value="6"/>
</dbReference>
<dbReference type="GO" id="GO:0004672">
    <property type="term" value="F:protein kinase activity"/>
    <property type="evidence" value="ECO:0007669"/>
    <property type="project" value="InterPro"/>
</dbReference>
<keyword evidence="11" id="KW-0547">Nucleotide-binding</keyword>
<evidence type="ECO:0000256" key="6">
    <source>
        <dbReference type="ARBA" id="ARBA00023136"/>
    </source>
</evidence>
<dbReference type="PROSITE" id="PS50287">
    <property type="entry name" value="SRCR_2"/>
    <property type="match status" value="1"/>
</dbReference>
<dbReference type="Pfam" id="PF00530">
    <property type="entry name" value="SRCR"/>
    <property type="match status" value="1"/>
</dbReference>
<keyword evidence="9" id="KW-0393">Immunoglobulin domain</keyword>
<evidence type="ECO:0000256" key="1">
    <source>
        <dbReference type="ARBA" id="ARBA00004167"/>
    </source>
</evidence>
<evidence type="ECO:0000256" key="8">
    <source>
        <dbReference type="ARBA" id="ARBA00023180"/>
    </source>
</evidence>
<name>A0A9W9ZW62_9CNID</name>
<dbReference type="InterPro" id="IPR050958">
    <property type="entry name" value="Cell_Adh-Cytoskel_Orgn"/>
</dbReference>
<sequence>MVIGANGTYGVSVLRQSVVYKQGRENALIQSQHMVENACNETRAVVRECSNMSSCHDVPVRLNGADIEYGGRVEVFYKGKWGKICRNEWDFNDVKVICRQLGFKGALAEFIGSDVKDEGHPFVMSGVTCTGDESELASCARIDGKLNIDCQNDDEGAQYCANQVKNKEVLEKKQLEFNIDASETVSCSIQNKTNFIKWFVNNKEVNSTSGTRIRVTENGKLFIDKVQLSDGGIYECRRLEYAKYYTIYINARFSEKAPKQSLIVDTSGIINCSAEGTPSPLISWNKQDGVLMYKPKGRFRQFSNGSLHVDPVHPGDNGTYICTMKQYKGTDRVTSTPQTIKVSVIIPPNVQLLGPNKPIREGDSVNLTCKINKGFPKPQISWSKDGTERKEKSTTLILTGVKDEDEGMYTCKAENAGGAFRHSYSKYVTVDVPPKVNPELRNRSVELNSTLTMTCFVRGAPLPKVNWTKNGVGLGNNNNTFTIEHVTFKHAGLYGCAAVNRVGKTHTTFWINITVSPQVYVSPRNQSVPEGYPTNFTCKATGIPKPTLSWNFNDGDLPSGVSQSDTKEGSFLELLNTTKSMEGTYKCTAKNKANATTSSAILRVFENPTAKISPNPYPTLTVGDELRLTCKVNEATLEIKWKKNSDPISHRARIDTRVDEKWSNFFIEEVVGGDSGKYSCEARNKPGIVAHSTVKIDVKDSNARPAVEWYYIVGPMSACIVIFLVGWYIRKRQRAAMPKFPSKEQDIEMELLNVEVDEWEIAFDRILLQEVIGRGAFGAVWRALLSQPDGKPGNCTVAAKCFTPTSGEDGRKSLTREIELGKLLGENPQPNIFIRYWSWNTWHAVTCWLSEKSRGIHDKYHLGQGSVQKLETYDLVLFAKQIAAGMVYLGSRGVSEHVPKITLRQNSFKNSNFPNSIRILHVGHCGCFTYTLF</sequence>
<dbReference type="SMART" id="SM00408">
    <property type="entry name" value="IGc2"/>
    <property type="match status" value="6"/>
</dbReference>
<evidence type="ECO:0000313" key="16">
    <source>
        <dbReference type="EMBL" id="KAJ7388610.1"/>
    </source>
</evidence>
<gene>
    <name evidence="16" type="primary">HMCN1_47</name>
    <name evidence="16" type="ORF">OS493_036683</name>
</gene>
<dbReference type="FunFam" id="2.60.40.10:FF:000032">
    <property type="entry name" value="palladin isoform X1"/>
    <property type="match status" value="1"/>
</dbReference>
<feature type="domain" description="Ig-like" evidence="15">
    <location>
        <begin position="270"/>
        <end position="343"/>
    </location>
</feature>
<dbReference type="Pfam" id="PF07714">
    <property type="entry name" value="PK_Tyr_Ser-Thr"/>
    <property type="match status" value="1"/>
</dbReference>
<evidence type="ECO:0000256" key="10">
    <source>
        <dbReference type="PROSITE-ProRule" id="PRU00196"/>
    </source>
</evidence>
<dbReference type="Gene3D" id="3.30.200.20">
    <property type="entry name" value="Phosphorylase Kinase, domain 1"/>
    <property type="match status" value="1"/>
</dbReference>
<dbReference type="FunFam" id="3.10.250.10:FF:000016">
    <property type="entry name" value="Scavenger receptor cysteine-rich protein type 12"/>
    <property type="match status" value="1"/>
</dbReference>
<dbReference type="OrthoDB" id="5977422at2759"/>
<feature type="domain" description="SRCR" evidence="14">
    <location>
        <begin position="60"/>
        <end position="161"/>
    </location>
</feature>
<dbReference type="AlphaFoldDB" id="A0A9W9ZW62"/>
<keyword evidence="11" id="KW-0067">ATP-binding</keyword>
<keyword evidence="2 12" id="KW-0812">Transmembrane</keyword>
<keyword evidence="3" id="KW-0732">Signal</keyword>
<keyword evidence="5 12" id="KW-1133">Transmembrane helix</keyword>
<feature type="domain" description="Ig-like" evidence="15">
    <location>
        <begin position="608"/>
        <end position="695"/>
    </location>
</feature>
<dbReference type="InterPro" id="IPR003599">
    <property type="entry name" value="Ig_sub"/>
</dbReference>
<dbReference type="GO" id="GO:0005886">
    <property type="term" value="C:plasma membrane"/>
    <property type="evidence" value="ECO:0007669"/>
    <property type="project" value="TreeGrafter"/>
</dbReference>
<reference evidence="16" key="1">
    <citation type="submission" date="2023-01" db="EMBL/GenBank/DDBJ databases">
        <title>Genome assembly of the deep-sea coral Lophelia pertusa.</title>
        <authorList>
            <person name="Herrera S."/>
            <person name="Cordes E."/>
        </authorList>
    </citation>
    <scope>NUCLEOTIDE SEQUENCE</scope>
    <source>
        <strain evidence="16">USNM1676648</strain>
        <tissue evidence="16">Polyp</tissue>
    </source>
</reference>
<dbReference type="InterPro" id="IPR013783">
    <property type="entry name" value="Ig-like_fold"/>
</dbReference>
<dbReference type="GO" id="GO:0007156">
    <property type="term" value="P:homophilic cell adhesion via plasma membrane adhesion molecules"/>
    <property type="evidence" value="ECO:0007669"/>
    <property type="project" value="TreeGrafter"/>
</dbReference>
<comment type="caution">
    <text evidence="10">Lacks conserved residue(s) required for the propagation of feature annotation.</text>
</comment>
<dbReference type="SMART" id="SM00409">
    <property type="entry name" value="IG"/>
    <property type="match status" value="6"/>
</dbReference>
<dbReference type="PRINTS" id="PR00258">
    <property type="entry name" value="SPERACTRCPTR"/>
</dbReference>
<feature type="domain" description="Ig-like" evidence="15">
    <location>
        <begin position="517"/>
        <end position="603"/>
    </location>
</feature>
<feature type="binding site" evidence="11">
    <location>
        <position position="800"/>
    </location>
    <ligand>
        <name>ATP</name>
        <dbReference type="ChEBI" id="CHEBI:30616"/>
    </ligand>
</feature>
<dbReference type="PROSITE" id="PS00107">
    <property type="entry name" value="PROTEIN_KINASE_ATP"/>
    <property type="match status" value="1"/>
</dbReference>
<dbReference type="InterPro" id="IPR001245">
    <property type="entry name" value="Ser-Thr/Tyr_kinase_cat_dom"/>
</dbReference>
<dbReference type="PROSITE" id="PS50835">
    <property type="entry name" value="IG_LIKE"/>
    <property type="match status" value="6"/>
</dbReference>
<dbReference type="GO" id="GO:0030424">
    <property type="term" value="C:axon"/>
    <property type="evidence" value="ECO:0007669"/>
    <property type="project" value="TreeGrafter"/>
</dbReference>
<dbReference type="Proteomes" id="UP001163046">
    <property type="component" value="Unassembled WGS sequence"/>
</dbReference>
<dbReference type="InterPro" id="IPR007110">
    <property type="entry name" value="Ig-like_dom"/>
</dbReference>
<feature type="domain" description="Protein kinase" evidence="13">
    <location>
        <begin position="766"/>
        <end position="933"/>
    </location>
</feature>
<comment type="caution">
    <text evidence="16">The sequence shown here is derived from an EMBL/GenBank/DDBJ whole genome shotgun (WGS) entry which is preliminary data.</text>
</comment>
<keyword evidence="4" id="KW-0677">Repeat</keyword>
<dbReference type="SUPFAM" id="SSF56487">
    <property type="entry name" value="SRCR-like"/>
    <property type="match status" value="1"/>
</dbReference>
<dbReference type="Pfam" id="PF07679">
    <property type="entry name" value="I-set"/>
    <property type="match status" value="3"/>
</dbReference>
<feature type="domain" description="Ig-like" evidence="15">
    <location>
        <begin position="348"/>
        <end position="429"/>
    </location>
</feature>
<dbReference type="SMART" id="SM00202">
    <property type="entry name" value="SR"/>
    <property type="match status" value="1"/>
</dbReference>
<evidence type="ECO:0000256" key="2">
    <source>
        <dbReference type="ARBA" id="ARBA00022692"/>
    </source>
</evidence>
<comment type="subcellular location">
    <subcellularLocation>
        <location evidence="1">Membrane</location>
        <topology evidence="1">Single-pass membrane protein</topology>
    </subcellularLocation>
</comment>
<dbReference type="Gene3D" id="2.60.40.10">
    <property type="entry name" value="Immunoglobulins"/>
    <property type="match status" value="6"/>
</dbReference>
<keyword evidence="17" id="KW-1185">Reference proteome</keyword>
<dbReference type="InterPro" id="IPR011009">
    <property type="entry name" value="Kinase-like_dom_sf"/>
</dbReference>
<protein>
    <submittedName>
        <fullName evidence="16">Hemicentin-1</fullName>
    </submittedName>
</protein>
<dbReference type="InterPro" id="IPR017441">
    <property type="entry name" value="Protein_kinase_ATP_BS"/>
</dbReference>
<dbReference type="Pfam" id="PF13927">
    <property type="entry name" value="Ig_3"/>
    <property type="match status" value="3"/>
</dbReference>
<dbReference type="GO" id="GO:0005524">
    <property type="term" value="F:ATP binding"/>
    <property type="evidence" value="ECO:0007669"/>
    <property type="project" value="UniProtKB-UniRule"/>
</dbReference>
<dbReference type="InterPro" id="IPR000719">
    <property type="entry name" value="Prot_kinase_dom"/>
</dbReference>
<dbReference type="InterPro" id="IPR036179">
    <property type="entry name" value="Ig-like_dom_sf"/>
</dbReference>
<dbReference type="GO" id="GO:0050808">
    <property type="term" value="P:synapse organization"/>
    <property type="evidence" value="ECO:0007669"/>
    <property type="project" value="TreeGrafter"/>
</dbReference>
<evidence type="ECO:0000256" key="9">
    <source>
        <dbReference type="ARBA" id="ARBA00023319"/>
    </source>
</evidence>
<dbReference type="PANTHER" id="PTHR45080">
    <property type="entry name" value="CONTACTIN 5"/>
    <property type="match status" value="1"/>
</dbReference>
<evidence type="ECO:0000256" key="11">
    <source>
        <dbReference type="PROSITE-ProRule" id="PRU10141"/>
    </source>
</evidence>
<dbReference type="PANTHER" id="PTHR45080:SF8">
    <property type="entry name" value="IG-LIKE DOMAIN-CONTAINING PROTEIN"/>
    <property type="match status" value="1"/>
</dbReference>
<accession>A0A9W9ZW62</accession>
<feature type="disulfide bond" evidence="10">
    <location>
        <begin position="129"/>
        <end position="139"/>
    </location>
</feature>
<keyword evidence="8" id="KW-0325">Glycoprotein</keyword>
<feature type="domain" description="Ig-like" evidence="15">
    <location>
        <begin position="184"/>
        <end position="237"/>
    </location>
</feature>
<dbReference type="InterPro" id="IPR001190">
    <property type="entry name" value="SRCR"/>
</dbReference>
<organism evidence="16 17">
    <name type="scientific">Desmophyllum pertusum</name>
    <dbReference type="NCBI Taxonomy" id="174260"/>
    <lineage>
        <taxon>Eukaryota</taxon>
        <taxon>Metazoa</taxon>
        <taxon>Cnidaria</taxon>
        <taxon>Anthozoa</taxon>
        <taxon>Hexacorallia</taxon>
        <taxon>Scleractinia</taxon>
        <taxon>Caryophylliina</taxon>
        <taxon>Caryophylliidae</taxon>
        <taxon>Desmophyllum</taxon>
    </lineage>
</organism>
<evidence type="ECO:0000259" key="13">
    <source>
        <dbReference type="PROSITE" id="PS50011"/>
    </source>
</evidence>
<evidence type="ECO:0000256" key="5">
    <source>
        <dbReference type="ARBA" id="ARBA00022989"/>
    </source>
</evidence>
<evidence type="ECO:0000259" key="15">
    <source>
        <dbReference type="PROSITE" id="PS50835"/>
    </source>
</evidence>
<evidence type="ECO:0000259" key="14">
    <source>
        <dbReference type="PROSITE" id="PS50287"/>
    </source>
</evidence>
<keyword evidence="6 12" id="KW-0472">Membrane</keyword>
<proteinExistence type="predicted"/>
<dbReference type="InterPro" id="IPR036772">
    <property type="entry name" value="SRCR-like_dom_sf"/>
</dbReference>
<dbReference type="InterPro" id="IPR003598">
    <property type="entry name" value="Ig_sub2"/>
</dbReference>